<name>A0AAW2NIS4_9LAMI</name>
<organism evidence="1">
    <name type="scientific">Sesamum angustifolium</name>
    <dbReference type="NCBI Taxonomy" id="2727405"/>
    <lineage>
        <taxon>Eukaryota</taxon>
        <taxon>Viridiplantae</taxon>
        <taxon>Streptophyta</taxon>
        <taxon>Embryophyta</taxon>
        <taxon>Tracheophyta</taxon>
        <taxon>Spermatophyta</taxon>
        <taxon>Magnoliopsida</taxon>
        <taxon>eudicotyledons</taxon>
        <taxon>Gunneridae</taxon>
        <taxon>Pentapetalae</taxon>
        <taxon>asterids</taxon>
        <taxon>lamiids</taxon>
        <taxon>Lamiales</taxon>
        <taxon>Pedaliaceae</taxon>
        <taxon>Sesamum</taxon>
    </lineage>
</organism>
<dbReference type="Gene3D" id="1.10.287.110">
    <property type="entry name" value="DnaJ domain"/>
    <property type="match status" value="1"/>
</dbReference>
<protein>
    <recommendedName>
        <fullName evidence="2">J domain-containing protein</fullName>
    </recommendedName>
</protein>
<dbReference type="EMBL" id="JACGWK010000007">
    <property type="protein sequence ID" value="KAL0343128.1"/>
    <property type="molecule type" value="Genomic_DNA"/>
</dbReference>
<gene>
    <name evidence="1" type="ORF">Sangu_1200200</name>
</gene>
<proteinExistence type="predicted"/>
<accession>A0AAW2NIS4</accession>
<dbReference type="PANTHER" id="PTHR45376:SF5">
    <property type="entry name" value="CHAPERONE DNAJ-DOMAIN SUPERFAMILY PROTEIN"/>
    <property type="match status" value="1"/>
</dbReference>
<comment type="caution">
    <text evidence="1">The sequence shown here is derived from an EMBL/GenBank/DDBJ whole genome shotgun (WGS) entry which is preliminary data.</text>
</comment>
<dbReference type="CDD" id="cd06257">
    <property type="entry name" value="DnaJ"/>
    <property type="match status" value="1"/>
</dbReference>
<evidence type="ECO:0008006" key="2">
    <source>
        <dbReference type="Google" id="ProtNLM"/>
    </source>
</evidence>
<dbReference type="InterPro" id="IPR001623">
    <property type="entry name" value="DnaJ_domain"/>
</dbReference>
<dbReference type="InterPro" id="IPR036869">
    <property type="entry name" value="J_dom_sf"/>
</dbReference>
<sequence length="122" mass="13667">MLISVLRALGLHLDIQAFRNGFDWTGNFGWGSSRFNEQDSKSRTESDAGSFILGTYADKKILGLPTAGPLKIEDVKAAFRLSALKWHPDKHQGSSRLHVKFISSGLGVYFFHLNYVWILPIS</sequence>
<dbReference type="PANTHER" id="PTHR45376">
    <property type="entry name" value="CHAPERONE DNAJ-DOMAIN SUPERFAMILY PROTEIN-RELATED"/>
    <property type="match status" value="1"/>
</dbReference>
<dbReference type="SUPFAM" id="SSF46565">
    <property type="entry name" value="Chaperone J-domain"/>
    <property type="match status" value="1"/>
</dbReference>
<reference evidence="1" key="1">
    <citation type="submission" date="2020-06" db="EMBL/GenBank/DDBJ databases">
        <authorList>
            <person name="Li T."/>
            <person name="Hu X."/>
            <person name="Zhang T."/>
            <person name="Song X."/>
            <person name="Zhang H."/>
            <person name="Dai N."/>
            <person name="Sheng W."/>
            <person name="Hou X."/>
            <person name="Wei L."/>
        </authorList>
    </citation>
    <scope>NUCLEOTIDE SEQUENCE</scope>
    <source>
        <strain evidence="1">G01</strain>
        <tissue evidence="1">Leaf</tissue>
    </source>
</reference>
<dbReference type="AlphaFoldDB" id="A0AAW2NIS4"/>
<evidence type="ECO:0000313" key="1">
    <source>
        <dbReference type="EMBL" id="KAL0343128.1"/>
    </source>
</evidence>
<reference evidence="1" key="2">
    <citation type="journal article" date="2024" name="Plant">
        <title>Genomic evolution and insights into agronomic trait innovations of Sesamum species.</title>
        <authorList>
            <person name="Miao H."/>
            <person name="Wang L."/>
            <person name="Qu L."/>
            <person name="Liu H."/>
            <person name="Sun Y."/>
            <person name="Le M."/>
            <person name="Wang Q."/>
            <person name="Wei S."/>
            <person name="Zheng Y."/>
            <person name="Lin W."/>
            <person name="Duan Y."/>
            <person name="Cao H."/>
            <person name="Xiong S."/>
            <person name="Wang X."/>
            <person name="Wei L."/>
            <person name="Li C."/>
            <person name="Ma Q."/>
            <person name="Ju M."/>
            <person name="Zhao R."/>
            <person name="Li G."/>
            <person name="Mu C."/>
            <person name="Tian Q."/>
            <person name="Mei H."/>
            <person name="Zhang T."/>
            <person name="Gao T."/>
            <person name="Zhang H."/>
        </authorList>
    </citation>
    <scope>NUCLEOTIDE SEQUENCE</scope>
    <source>
        <strain evidence="1">G01</strain>
    </source>
</reference>